<feature type="compositionally biased region" description="Polar residues" evidence="1">
    <location>
        <begin position="89"/>
        <end position="104"/>
    </location>
</feature>
<dbReference type="Proteomes" id="UP000014012">
    <property type="component" value="Unassembled WGS sequence"/>
</dbReference>
<dbReference type="PATRIC" id="fig|1315976.3.peg.692"/>
<accession>R8AU12</accession>
<dbReference type="InterPro" id="IPR021550">
    <property type="entry name" value="DUF2897"/>
</dbReference>
<proteinExistence type="predicted"/>
<dbReference type="Pfam" id="PF11446">
    <property type="entry name" value="DUF2897"/>
    <property type="match status" value="1"/>
</dbReference>
<keyword evidence="2" id="KW-0472">Membrane</keyword>
<protein>
    <recommendedName>
        <fullName evidence="5">DUF2897 family protein</fullName>
    </recommendedName>
</protein>
<dbReference type="STRING" id="703.SAMEA2665130_00697"/>
<dbReference type="OrthoDB" id="5918634at2"/>
<reference evidence="3 4" key="1">
    <citation type="journal article" date="2013" name="Genome Announc.">
        <title>Genome Sequence of Plesiomonas shigelloides Strain 302-73 (Serotype O1).</title>
        <authorList>
            <person name="Pique N."/>
            <person name="Aquilini E."/>
            <person name="Alioto T."/>
            <person name="Minana-Galbis D."/>
            <person name="Tomas J.M."/>
        </authorList>
    </citation>
    <scope>NUCLEOTIDE SEQUENCE [LARGE SCALE GENOMIC DNA]</scope>
    <source>
        <strain evidence="3 4">302-73</strain>
    </source>
</reference>
<evidence type="ECO:0000313" key="3">
    <source>
        <dbReference type="EMBL" id="EON89795.1"/>
    </source>
</evidence>
<evidence type="ECO:0000256" key="1">
    <source>
        <dbReference type="SAM" id="MobiDB-lite"/>
    </source>
</evidence>
<evidence type="ECO:0000256" key="2">
    <source>
        <dbReference type="SAM" id="Phobius"/>
    </source>
</evidence>
<dbReference type="EMBL" id="AQQO01000026">
    <property type="protein sequence ID" value="EON89795.1"/>
    <property type="molecule type" value="Genomic_DNA"/>
</dbReference>
<evidence type="ECO:0000313" key="4">
    <source>
        <dbReference type="Proteomes" id="UP000014012"/>
    </source>
</evidence>
<feature type="transmembrane region" description="Helical" evidence="2">
    <location>
        <begin position="6"/>
        <end position="27"/>
    </location>
</feature>
<name>R8AU12_PLESH</name>
<dbReference type="HOGENOM" id="CLU_2024588_0_0_6"/>
<keyword evidence="4" id="KW-1185">Reference proteome</keyword>
<dbReference type="RefSeq" id="WP_010862346.1">
    <property type="nucleotide sequence ID" value="NZ_KB944507.1"/>
</dbReference>
<keyword evidence="2" id="KW-1133">Transmembrane helix</keyword>
<evidence type="ECO:0008006" key="5">
    <source>
        <dbReference type="Google" id="ProtNLM"/>
    </source>
</evidence>
<gene>
    <name evidence="3" type="ORF">PLESHI_03561</name>
</gene>
<keyword evidence="2" id="KW-0812">Transmembrane</keyword>
<feature type="compositionally biased region" description="Basic and acidic residues" evidence="1">
    <location>
        <begin position="40"/>
        <end position="54"/>
    </location>
</feature>
<comment type="caution">
    <text evidence="3">The sequence shown here is derived from an EMBL/GenBank/DDBJ whole genome shotgun (WGS) entry which is preliminary data.</text>
</comment>
<dbReference type="AlphaFoldDB" id="R8AU12"/>
<organism evidence="3 4">
    <name type="scientific">Plesiomonas shigelloides 302-73</name>
    <dbReference type="NCBI Taxonomy" id="1315976"/>
    <lineage>
        <taxon>Bacteria</taxon>
        <taxon>Pseudomonadati</taxon>
        <taxon>Pseudomonadota</taxon>
        <taxon>Gammaproteobacteria</taxon>
        <taxon>Enterobacterales</taxon>
        <taxon>Enterobacteriaceae</taxon>
        <taxon>Plesiomonas</taxon>
    </lineage>
</organism>
<feature type="region of interest" description="Disordered" evidence="1">
    <location>
        <begin position="35"/>
        <end position="122"/>
    </location>
</feature>
<feature type="compositionally biased region" description="Basic and acidic residues" evidence="1">
    <location>
        <begin position="105"/>
        <end position="122"/>
    </location>
</feature>
<sequence>MDLLDKGWFIIFLVIAFIGGNLAALRVTANMKFPRGRAPTQRDADAPVEPHPDDSADASDGNTPDVPPDTSPDASKAAPSAPPSPTAANVPQPTLSTEQNVTATQREKAVRKQDHNHNNDLV</sequence>